<evidence type="ECO:0000256" key="7">
    <source>
        <dbReference type="ARBA" id="ARBA00022723"/>
    </source>
</evidence>
<dbReference type="PANTHER" id="PTHR46913">
    <property type="entry name" value="RING-H2 FINGER PROTEIN ATL16"/>
    <property type="match status" value="1"/>
</dbReference>
<feature type="transmembrane region" description="Helical" evidence="15">
    <location>
        <begin position="23"/>
        <end position="49"/>
    </location>
</feature>
<dbReference type="FunFam" id="3.30.40.10:FF:000609">
    <property type="entry name" value="RING-H2 finger protein ATL1"/>
    <property type="match status" value="1"/>
</dbReference>
<accession>A0ABC8S850</accession>
<evidence type="ECO:0000256" key="5">
    <source>
        <dbReference type="ARBA" id="ARBA00022679"/>
    </source>
</evidence>
<dbReference type="InterPro" id="IPR044600">
    <property type="entry name" value="ATL1/ATL16-like"/>
</dbReference>
<comment type="subcellular location">
    <subcellularLocation>
        <location evidence="2">Membrane</location>
        <topology evidence="2">Single-pass membrane protein</topology>
    </subcellularLocation>
</comment>
<organism evidence="17 18">
    <name type="scientific">Ilex paraguariensis</name>
    <name type="common">yerba mate</name>
    <dbReference type="NCBI Taxonomy" id="185542"/>
    <lineage>
        <taxon>Eukaryota</taxon>
        <taxon>Viridiplantae</taxon>
        <taxon>Streptophyta</taxon>
        <taxon>Embryophyta</taxon>
        <taxon>Tracheophyta</taxon>
        <taxon>Spermatophyta</taxon>
        <taxon>Magnoliopsida</taxon>
        <taxon>eudicotyledons</taxon>
        <taxon>Gunneridae</taxon>
        <taxon>Pentapetalae</taxon>
        <taxon>asterids</taxon>
        <taxon>campanulids</taxon>
        <taxon>Aquifoliales</taxon>
        <taxon>Aquifoliaceae</taxon>
        <taxon>Ilex</taxon>
    </lineage>
</organism>
<gene>
    <name evidence="17" type="ORF">ILEXP_LOCUS21376</name>
</gene>
<name>A0ABC8S850_9AQUA</name>
<dbReference type="Pfam" id="PF13639">
    <property type="entry name" value="zf-RING_2"/>
    <property type="match status" value="1"/>
</dbReference>
<evidence type="ECO:0000256" key="2">
    <source>
        <dbReference type="ARBA" id="ARBA00004167"/>
    </source>
</evidence>
<evidence type="ECO:0000256" key="6">
    <source>
        <dbReference type="ARBA" id="ARBA00022692"/>
    </source>
</evidence>
<dbReference type="PANTHER" id="PTHR46913:SF1">
    <property type="entry name" value="RING-H2 FINGER PROTEIN ATL16"/>
    <property type="match status" value="1"/>
</dbReference>
<dbReference type="InterPro" id="IPR001841">
    <property type="entry name" value="Znf_RING"/>
</dbReference>
<evidence type="ECO:0000256" key="10">
    <source>
        <dbReference type="ARBA" id="ARBA00022833"/>
    </source>
</evidence>
<dbReference type="GO" id="GO:0016020">
    <property type="term" value="C:membrane"/>
    <property type="evidence" value="ECO:0007669"/>
    <property type="project" value="UniProtKB-SubCell"/>
</dbReference>
<dbReference type="GO" id="GO:0008270">
    <property type="term" value="F:zinc ion binding"/>
    <property type="evidence" value="ECO:0007669"/>
    <property type="project" value="UniProtKB-KW"/>
</dbReference>
<dbReference type="SUPFAM" id="SSF57850">
    <property type="entry name" value="RING/U-box"/>
    <property type="match status" value="1"/>
</dbReference>
<dbReference type="GO" id="GO:0061630">
    <property type="term" value="F:ubiquitin protein ligase activity"/>
    <property type="evidence" value="ECO:0007669"/>
    <property type="project" value="UniProtKB-EC"/>
</dbReference>
<evidence type="ECO:0000313" key="18">
    <source>
        <dbReference type="Proteomes" id="UP001642360"/>
    </source>
</evidence>
<dbReference type="AlphaFoldDB" id="A0ABC8S850"/>
<dbReference type="SMART" id="SM00184">
    <property type="entry name" value="RING"/>
    <property type="match status" value="1"/>
</dbReference>
<evidence type="ECO:0000256" key="3">
    <source>
        <dbReference type="ARBA" id="ARBA00004906"/>
    </source>
</evidence>
<evidence type="ECO:0000256" key="1">
    <source>
        <dbReference type="ARBA" id="ARBA00000900"/>
    </source>
</evidence>
<dbReference type="InterPro" id="IPR013083">
    <property type="entry name" value="Znf_RING/FYVE/PHD"/>
</dbReference>
<evidence type="ECO:0000256" key="13">
    <source>
        <dbReference type="ARBA" id="ARBA00024209"/>
    </source>
</evidence>
<comment type="similarity">
    <text evidence="13">Belongs to the RING-type zinc finger family. ATL subfamily.</text>
</comment>
<feature type="domain" description="RING-type" evidence="16">
    <location>
        <begin position="100"/>
        <end position="142"/>
    </location>
</feature>
<reference evidence="17 18" key="1">
    <citation type="submission" date="2024-02" db="EMBL/GenBank/DDBJ databases">
        <authorList>
            <person name="Vignale AGUSTIN F."/>
            <person name="Sosa J E."/>
            <person name="Modenutti C."/>
        </authorList>
    </citation>
    <scope>NUCLEOTIDE SEQUENCE [LARGE SCALE GENOMIC DNA]</scope>
</reference>
<dbReference type="EC" id="2.3.2.27" evidence="4"/>
<comment type="caution">
    <text evidence="17">The sequence shown here is derived from an EMBL/GenBank/DDBJ whole genome shotgun (WGS) entry which is preliminary data.</text>
</comment>
<keyword evidence="12 15" id="KW-0472">Membrane</keyword>
<keyword evidence="5" id="KW-0808">Transferase</keyword>
<comment type="pathway">
    <text evidence="3">Protein modification; protein ubiquitination.</text>
</comment>
<evidence type="ECO:0000256" key="14">
    <source>
        <dbReference type="PROSITE-ProRule" id="PRU00175"/>
    </source>
</evidence>
<dbReference type="Proteomes" id="UP001642360">
    <property type="component" value="Unassembled WGS sequence"/>
</dbReference>
<proteinExistence type="inferred from homology"/>
<evidence type="ECO:0000256" key="11">
    <source>
        <dbReference type="ARBA" id="ARBA00022989"/>
    </source>
</evidence>
<comment type="catalytic activity">
    <reaction evidence="1">
        <text>S-ubiquitinyl-[E2 ubiquitin-conjugating enzyme]-L-cysteine + [acceptor protein]-L-lysine = [E2 ubiquitin-conjugating enzyme]-L-cysteine + N(6)-ubiquitinyl-[acceptor protein]-L-lysine.</text>
        <dbReference type="EC" id="2.3.2.27"/>
    </reaction>
</comment>
<keyword evidence="11 15" id="KW-1133">Transmembrane helix</keyword>
<sequence length="169" mass="19620">MGDKPPNPSYTPPSPPSRSNLPMLYYGLVVVVTAFIILAIYNLIIIKWCTDHHRRSRRRETRTQDLQISRSFDNPNRNLVSSFRYRKEGVTQGEGNDYECPVCLSVFEEDEEVRQLPSCKHYFHAQCIDMWLYSHRDCPLCRSPVLQRHVVTIHPEDARDGLLVSGIVF</sequence>
<dbReference type="Gene3D" id="3.30.40.10">
    <property type="entry name" value="Zinc/RING finger domain, C3HC4 (zinc finger)"/>
    <property type="match status" value="1"/>
</dbReference>
<keyword evidence="9" id="KW-0833">Ubl conjugation pathway</keyword>
<evidence type="ECO:0000256" key="12">
    <source>
        <dbReference type="ARBA" id="ARBA00023136"/>
    </source>
</evidence>
<dbReference type="EMBL" id="CAUOFW020002356">
    <property type="protein sequence ID" value="CAK9153128.1"/>
    <property type="molecule type" value="Genomic_DNA"/>
</dbReference>
<keyword evidence="18" id="KW-1185">Reference proteome</keyword>
<evidence type="ECO:0000256" key="15">
    <source>
        <dbReference type="SAM" id="Phobius"/>
    </source>
</evidence>
<evidence type="ECO:0000259" key="16">
    <source>
        <dbReference type="PROSITE" id="PS50089"/>
    </source>
</evidence>
<evidence type="ECO:0000313" key="17">
    <source>
        <dbReference type="EMBL" id="CAK9153128.1"/>
    </source>
</evidence>
<keyword evidence="6 15" id="KW-0812">Transmembrane</keyword>
<dbReference type="PROSITE" id="PS50089">
    <property type="entry name" value="ZF_RING_2"/>
    <property type="match status" value="1"/>
</dbReference>
<evidence type="ECO:0000256" key="4">
    <source>
        <dbReference type="ARBA" id="ARBA00012483"/>
    </source>
</evidence>
<evidence type="ECO:0000256" key="8">
    <source>
        <dbReference type="ARBA" id="ARBA00022771"/>
    </source>
</evidence>
<keyword evidence="8 14" id="KW-0863">Zinc-finger</keyword>
<keyword evidence="10" id="KW-0862">Zinc</keyword>
<protein>
    <recommendedName>
        <fullName evidence="4">RING-type E3 ubiquitin transferase</fullName>
        <ecNumber evidence="4">2.3.2.27</ecNumber>
    </recommendedName>
</protein>
<dbReference type="CDD" id="cd16461">
    <property type="entry name" value="RING-H2_EL5-like"/>
    <property type="match status" value="1"/>
</dbReference>
<evidence type="ECO:0000256" key="9">
    <source>
        <dbReference type="ARBA" id="ARBA00022786"/>
    </source>
</evidence>
<keyword evidence="7" id="KW-0479">Metal-binding</keyword>